<organism evidence="6 7">
    <name type="scientific">Peltaster fructicola</name>
    <dbReference type="NCBI Taxonomy" id="286661"/>
    <lineage>
        <taxon>Eukaryota</taxon>
        <taxon>Fungi</taxon>
        <taxon>Dikarya</taxon>
        <taxon>Ascomycota</taxon>
        <taxon>Pezizomycotina</taxon>
        <taxon>Dothideomycetes</taxon>
        <taxon>Dothideomycetes incertae sedis</taxon>
        <taxon>Peltaster</taxon>
    </lineage>
</organism>
<evidence type="ECO:0000256" key="3">
    <source>
        <dbReference type="ARBA" id="ARBA00022827"/>
    </source>
</evidence>
<dbReference type="Gene3D" id="3.30.465.10">
    <property type="match status" value="1"/>
</dbReference>
<evidence type="ECO:0000313" key="7">
    <source>
        <dbReference type="Proteomes" id="UP000503462"/>
    </source>
</evidence>
<gene>
    <name evidence="6" type="ORF">AMS68_004237</name>
</gene>
<feature type="domain" description="FAD-binding PCMH-type" evidence="5">
    <location>
        <begin position="43"/>
        <end position="213"/>
    </location>
</feature>
<dbReference type="EMBL" id="CP051141">
    <property type="protein sequence ID" value="QIW98719.1"/>
    <property type="molecule type" value="Genomic_DNA"/>
</dbReference>
<proteinExistence type="inferred from homology"/>
<dbReference type="Proteomes" id="UP000503462">
    <property type="component" value="Chromosome 3"/>
</dbReference>
<keyword evidence="4" id="KW-0560">Oxidoreductase</keyword>
<dbReference type="Pfam" id="PF01565">
    <property type="entry name" value="FAD_binding_4"/>
    <property type="match status" value="1"/>
</dbReference>
<dbReference type="InterPro" id="IPR016169">
    <property type="entry name" value="FAD-bd_PCMH_sub2"/>
</dbReference>
<evidence type="ECO:0000256" key="4">
    <source>
        <dbReference type="ARBA" id="ARBA00023002"/>
    </source>
</evidence>
<name>A0A6H0XW92_9PEZI</name>
<reference evidence="6 7" key="1">
    <citation type="journal article" date="2016" name="Sci. Rep.">
        <title>Peltaster fructicola genome reveals evolution from an invasive phytopathogen to an ectophytic parasite.</title>
        <authorList>
            <person name="Xu C."/>
            <person name="Chen H."/>
            <person name="Gleason M.L."/>
            <person name="Xu J.R."/>
            <person name="Liu H."/>
            <person name="Zhang R."/>
            <person name="Sun G."/>
        </authorList>
    </citation>
    <scope>NUCLEOTIDE SEQUENCE [LARGE SCALE GENOMIC DNA]</scope>
    <source>
        <strain evidence="6 7">LNHT1506</strain>
    </source>
</reference>
<dbReference type="GO" id="GO:0016491">
    <property type="term" value="F:oxidoreductase activity"/>
    <property type="evidence" value="ECO:0007669"/>
    <property type="project" value="UniProtKB-KW"/>
</dbReference>
<dbReference type="InterPro" id="IPR050416">
    <property type="entry name" value="FAD-linked_Oxidoreductase"/>
</dbReference>
<accession>A0A6H0XW92</accession>
<evidence type="ECO:0000259" key="5">
    <source>
        <dbReference type="PROSITE" id="PS51387"/>
    </source>
</evidence>
<dbReference type="Gene3D" id="3.40.462.20">
    <property type="match status" value="1"/>
</dbReference>
<dbReference type="OrthoDB" id="415825at2759"/>
<dbReference type="GO" id="GO:0071949">
    <property type="term" value="F:FAD binding"/>
    <property type="evidence" value="ECO:0007669"/>
    <property type="project" value="InterPro"/>
</dbReference>
<dbReference type="InterPro" id="IPR016166">
    <property type="entry name" value="FAD-bd_PCMH"/>
</dbReference>
<dbReference type="InterPro" id="IPR012951">
    <property type="entry name" value="BBE"/>
</dbReference>
<dbReference type="AlphaFoldDB" id="A0A6H0XW92"/>
<keyword evidence="7" id="KW-1185">Reference proteome</keyword>
<evidence type="ECO:0000256" key="2">
    <source>
        <dbReference type="ARBA" id="ARBA00022630"/>
    </source>
</evidence>
<dbReference type="SUPFAM" id="SSF56176">
    <property type="entry name" value="FAD-binding/transporter-associated domain-like"/>
    <property type="match status" value="1"/>
</dbReference>
<sequence length="497" mass="54542">MGAVHSVLQKQIIAALGSDDTLYAFAGSTLYQYEDVRRYNLDITTIPLAVTYPRTTAQVAAIVKIAASAGLKVQPKSGGHSYANYSSPDGGIVIDLKHFQRFEMDTTKWFATVGAGTLLGELDSRLAPYNRAVAHGTCPQVGIGGHATIGGLGPASRLFGTTLDHIEEVEVVLADGSIKRASAKENTDLFWALRGAAASFGVITEFILHTHPAPGEMVQFTSSFTKDSWEDMAQAFKVWQRYVLNQPPNKFASTATILEAGMSISGMYFGSKEEFKTLMDRADFPIQAQIEKTIVFRDWLGTVEHWAVEVAVYYGGGLPAHAYTKSLTFGQSEPIPETVIDDMFKYIKTTKRGTPVWFIIFDLAGGAVNEIAMDATAFAHRDALFYLQAYAISLVGPVSDVTKSFLTGLNKLITGEMRSAGEKTDFGAYAGYVDPELPNPQEKYWGSNLPRLEELKSVYDAHDVFHNPQSVRPGGKEVLPMRPIVTKKSFWSSLFRR</sequence>
<dbReference type="InterPro" id="IPR036318">
    <property type="entry name" value="FAD-bd_PCMH-like_sf"/>
</dbReference>
<dbReference type="PANTHER" id="PTHR42973">
    <property type="entry name" value="BINDING OXIDOREDUCTASE, PUTATIVE (AFU_ORTHOLOGUE AFUA_1G17690)-RELATED"/>
    <property type="match status" value="1"/>
</dbReference>
<keyword evidence="2" id="KW-0285">Flavoprotein</keyword>
<comment type="similarity">
    <text evidence="1">Belongs to the oxygen-dependent FAD-linked oxidoreductase family.</text>
</comment>
<evidence type="ECO:0000313" key="6">
    <source>
        <dbReference type="EMBL" id="QIW98719.1"/>
    </source>
</evidence>
<dbReference type="InterPro" id="IPR006094">
    <property type="entry name" value="Oxid_FAD_bind_N"/>
</dbReference>
<dbReference type="PANTHER" id="PTHR42973:SF17">
    <property type="entry name" value="OXIDASE, PUTATIVE (AFU_ORTHOLOGUE AFUA_6G14340)-RELATED"/>
    <property type="match status" value="1"/>
</dbReference>
<dbReference type="Pfam" id="PF08031">
    <property type="entry name" value="BBE"/>
    <property type="match status" value="1"/>
</dbReference>
<evidence type="ECO:0000256" key="1">
    <source>
        <dbReference type="ARBA" id="ARBA00005466"/>
    </source>
</evidence>
<protein>
    <recommendedName>
        <fullName evidence="5">FAD-binding PCMH-type domain-containing protein</fullName>
    </recommendedName>
</protein>
<dbReference type="PROSITE" id="PS51387">
    <property type="entry name" value="FAD_PCMH"/>
    <property type="match status" value="1"/>
</dbReference>
<keyword evidence="3" id="KW-0274">FAD</keyword>